<dbReference type="SUPFAM" id="SSF55961">
    <property type="entry name" value="Bet v1-like"/>
    <property type="match status" value="1"/>
</dbReference>
<dbReference type="Gene3D" id="3.30.530.20">
    <property type="match status" value="1"/>
</dbReference>
<evidence type="ECO:0000313" key="2">
    <source>
        <dbReference type="Proteomes" id="UP001597083"/>
    </source>
</evidence>
<keyword evidence="2" id="KW-1185">Reference proteome</keyword>
<accession>A0ABW3CDG2</accession>
<protein>
    <submittedName>
        <fullName evidence="1">SRPBCC family protein</fullName>
    </submittedName>
</protein>
<evidence type="ECO:0000313" key="1">
    <source>
        <dbReference type="EMBL" id="MFD0852368.1"/>
    </source>
</evidence>
<dbReference type="InterPro" id="IPR019587">
    <property type="entry name" value="Polyketide_cyclase/dehydratase"/>
</dbReference>
<organism evidence="1 2">
    <name type="scientific">Actinomadura adrarensis</name>
    <dbReference type="NCBI Taxonomy" id="1819600"/>
    <lineage>
        <taxon>Bacteria</taxon>
        <taxon>Bacillati</taxon>
        <taxon>Actinomycetota</taxon>
        <taxon>Actinomycetes</taxon>
        <taxon>Streptosporangiales</taxon>
        <taxon>Thermomonosporaceae</taxon>
        <taxon>Actinomadura</taxon>
    </lineage>
</organism>
<dbReference type="EMBL" id="JBHTIR010001290">
    <property type="protein sequence ID" value="MFD0852368.1"/>
    <property type="molecule type" value="Genomic_DNA"/>
</dbReference>
<comment type="caution">
    <text evidence="1">The sequence shown here is derived from an EMBL/GenBank/DDBJ whole genome shotgun (WGS) entry which is preliminary data.</text>
</comment>
<reference evidence="2" key="1">
    <citation type="journal article" date="2019" name="Int. J. Syst. Evol. Microbiol.">
        <title>The Global Catalogue of Microorganisms (GCM) 10K type strain sequencing project: providing services to taxonomists for standard genome sequencing and annotation.</title>
        <authorList>
            <consortium name="The Broad Institute Genomics Platform"/>
            <consortium name="The Broad Institute Genome Sequencing Center for Infectious Disease"/>
            <person name="Wu L."/>
            <person name="Ma J."/>
        </authorList>
    </citation>
    <scope>NUCLEOTIDE SEQUENCE [LARGE SCALE GENOMIC DNA]</scope>
    <source>
        <strain evidence="2">JCM 31696</strain>
    </source>
</reference>
<dbReference type="InterPro" id="IPR014488">
    <property type="entry name" value="UCP017371"/>
</dbReference>
<dbReference type="Pfam" id="PF10604">
    <property type="entry name" value="Polyketide_cyc2"/>
    <property type="match status" value="1"/>
</dbReference>
<dbReference type="Proteomes" id="UP001597083">
    <property type="component" value="Unassembled WGS sequence"/>
</dbReference>
<gene>
    <name evidence="1" type="ORF">ACFQ07_09045</name>
</gene>
<sequence length="146" mass="15894">MGQVTATAEKTFGSEPGKVFEALSDYRGTRSKVLTEHFSEYEVREGGQGEGTVVHWRLQATSKRVRDCLMSVTVPRERTLVETDANSSMVTTWTVSPSGAGSRVQVTTTWKGAGGIGGFFEKTFAPKGLQRIYDAQLAKLETELAA</sequence>
<proteinExistence type="predicted"/>
<dbReference type="PIRSF" id="PIRSF017371">
    <property type="entry name" value="UCP017371"/>
    <property type="match status" value="1"/>
</dbReference>
<dbReference type="InterPro" id="IPR023393">
    <property type="entry name" value="START-like_dom_sf"/>
</dbReference>
<name>A0ABW3CDG2_9ACTN</name>